<organism evidence="2 3">
    <name type="scientific">Colletotrichum tanaceti</name>
    <dbReference type="NCBI Taxonomy" id="1306861"/>
    <lineage>
        <taxon>Eukaryota</taxon>
        <taxon>Fungi</taxon>
        <taxon>Dikarya</taxon>
        <taxon>Ascomycota</taxon>
        <taxon>Pezizomycotina</taxon>
        <taxon>Sordariomycetes</taxon>
        <taxon>Hypocreomycetidae</taxon>
        <taxon>Glomerellales</taxon>
        <taxon>Glomerellaceae</taxon>
        <taxon>Colletotrichum</taxon>
        <taxon>Colletotrichum destructivum species complex</taxon>
    </lineage>
</organism>
<accession>A0A4U6XB16</accession>
<name>A0A4U6XB16_9PEZI</name>
<reference evidence="2 3" key="1">
    <citation type="journal article" date="2019" name="PLoS ONE">
        <title>Comparative genome analysis indicates high evolutionary potential of pathogenicity genes in Colletotrichum tanaceti.</title>
        <authorList>
            <person name="Lelwala R.V."/>
            <person name="Korhonen P.K."/>
            <person name="Young N.D."/>
            <person name="Scott J.B."/>
            <person name="Ades P.A."/>
            <person name="Gasser R.B."/>
            <person name="Taylor P.W.J."/>
        </authorList>
    </citation>
    <scope>NUCLEOTIDE SEQUENCE [LARGE SCALE GENOMIC DNA]</scope>
    <source>
        <strain evidence="2">BRIP57314</strain>
    </source>
</reference>
<keyword evidence="3" id="KW-1185">Reference proteome</keyword>
<keyword evidence="1" id="KW-1133">Transmembrane helix</keyword>
<proteinExistence type="predicted"/>
<gene>
    <name evidence="2" type="ORF">CTA1_5953</name>
</gene>
<dbReference type="AlphaFoldDB" id="A0A4U6XB16"/>
<keyword evidence="1" id="KW-0472">Membrane</keyword>
<evidence type="ECO:0000313" key="3">
    <source>
        <dbReference type="Proteomes" id="UP000310108"/>
    </source>
</evidence>
<evidence type="ECO:0000256" key="1">
    <source>
        <dbReference type="SAM" id="Phobius"/>
    </source>
</evidence>
<feature type="transmembrane region" description="Helical" evidence="1">
    <location>
        <begin position="59"/>
        <end position="82"/>
    </location>
</feature>
<protein>
    <submittedName>
        <fullName evidence="2">Uncharacterized protein</fullName>
    </submittedName>
</protein>
<evidence type="ECO:0000313" key="2">
    <source>
        <dbReference type="EMBL" id="TKW52880.1"/>
    </source>
</evidence>
<dbReference type="EMBL" id="PJEX01000217">
    <property type="protein sequence ID" value="TKW52880.1"/>
    <property type="molecule type" value="Genomic_DNA"/>
</dbReference>
<comment type="caution">
    <text evidence="2">The sequence shown here is derived from an EMBL/GenBank/DDBJ whole genome shotgun (WGS) entry which is preliminary data.</text>
</comment>
<keyword evidence="1" id="KW-0812">Transmembrane</keyword>
<dbReference type="Proteomes" id="UP000310108">
    <property type="component" value="Unassembled WGS sequence"/>
</dbReference>
<sequence length="85" mass="9671">MLWSERGILDAMDMIPTRPAARPLVLVLARVVFEEWTGEFRPVCPVFMNLGKLCPRRKVFVVVVVVVVVTVVIDILVIRLIISIR</sequence>